<keyword evidence="4" id="KW-0813">Transport</keyword>
<feature type="transmembrane region" description="Helical" evidence="17">
    <location>
        <begin position="309"/>
        <end position="331"/>
    </location>
</feature>
<evidence type="ECO:0000256" key="3">
    <source>
        <dbReference type="ARBA" id="ARBA00021096"/>
    </source>
</evidence>
<keyword evidence="14 17" id="KW-0472">Membrane</keyword>
<feature type="transmembrane region" description="Helical" evidence="17">
    <location>
        <begin position="62"/>
        <end position="89"/>
    </location>
</feature>
<feature type="domain" description="NADH:quinone oxidoreductase/Mrp antiporter transmembrane" evidence="18">
    <location>
        <begin position="122"/>
        <end position="396"/>
    </location>
</feature>
<feature type="transmembrane region" description="Helical" evidence="17">
    <location>
        <begin position="428"/>
        <end position="448"/>
    </location>
</feature>
<dbReference type="InterPro" id="IPR003945">
    <property type="entry name" value="NU5C-like"/>
</dbReference>
<feature type="transmembrane region" description="Helical" evidence="17">
    <location>
        <begin position="101"/>
        <end position="120"/>
    </location>
</feature>
<evidence type="ECO:0000313" key="20">
    <source>
        <dbReference type="EMBL" id="APX39127.1"/>
    </source>
</evidence>
<keyword evidence="13 20" id="KW-0496">Mitochondrion</keyword>
<feature type="transmembrane region" description="Helical" evidence="17">
    <location>
        <begin position="468"/>
        <end position="487"/>
    </location>
</feature>
<dbReference type="EC" id="7.1.1.2" evidence="2"/>
<evidence type="ECO:0000256" key="4">
    <source>
        <dbReference type="ARBA" id="ARBA00022448"/>
    </source>
</evidence>
<geneLocation type="mitochondrion" evidence="20"/>
<dbReference type="AlphaFoldDB" id="A0A1P8NLX5"/>
<dbReference type="GO" id="GO:0003954">
    <property type="term" value="F:NADH dehydrogenase activity"/>
    <property type="evidence" value="ECO:0007669"/>
    <property type="project" value="TreeGrafter"/>
</dbReference>
<evidence type="ECO:0000256" key="13">
    <source>
        <dbReference type="ARBA" id="ARBA00023128"/>
    </source>
</evidence>
<dbReference type="PRINTS" id="PR01434">
    <property type="entry name" value="NADHDHGNASE5"/>
</dbReference>
<feature type="transmembrane region" description="Helical" evidence="17">
    <location>
        <begin position="385"/>
        <end position="408"/>
    </location>
</feature>
<keyword evidence="8" id="KW-1278">Translocase</keyword>
<dbReference type="GO" id="GO:0005743">
    <property type="term" value="C:mitochondrial inner membrane"/>
    <property type="evidence" value="ECO:0007669"/>
    <property type="project" value="UniProtKB-SubCell"/>
</dbReference>
<dbReference type="PANTHER" id="PTHR42829">
    <property type="entry name" value="NADH-UBIQUINONE OXIDOREDUCTASE CHAIN 5"/>
    <property type="match status" value="1"/>
</dbReference>
<feature type="transmembrane region" description="Helical" evidence="17">
    <location>
        <begin position="227"/>
        <end position="245"/>
    </location>
</feature>
<feature type="transmembrane region" description="Helical" evidence="17">
    <location>
        <begin position="21"/>
        <end position="42"/>
    </location>
</feature>
<dbReference type="Pfam" id="PF06455">
    <property type="entry name" value="NADH5_C"/>
    <property type="match status" value="1"/>
</dbReference>
<evidence type="ECO:0000256" key="10">
    <source>
        <dbReference type="ARBA" id="ARBA00022989"/>
    </source>
</evidence>
<evidence type="ECO:0000256" key="17">
    <source>
        <dbReference type="SAM" id="Phobius"/>
    </source>
</evidence>
<organism evidence="20">
    <name type="scientific">Dreissena polymorpha</name>
    <name type="common">Zebra mussel</name>
    <name type="synonym">Mytilus polymorpha</name>
    <dbReference type="NCBI Taxonomy" id="45954"/>
    <lineage>
        <taxon>Eukaryota</taxon>
        <taxon>Metazoa</taxon>
        <taxon>Spiralia</taxon>
        <taxon>Lophotrochozoa</taxon>
        <taxon>Mollusca</taxon>
        <taxon>Bivalvia</taxon>
        <taxon>Autobranchia</taxon>
        <taxon>Heteroconchia</taxon>
        <taxon>Euheterodonta</taxon>
        <taxon>Imparidentia</taxon>
        <taxon>Neoheterodontei</taxon>
        <taxon>Myida</taxon>
        <taxon>Dreissenoidea</taxon>
        <taxon>Dreissenidae</taxon>
        <taxon>Dreissena</taxon>
    </lineage>
</organism>
<dbReference type="InterPro" id="IPR001750">
    <property type="entry name" value="ND/Mrp_TM"/>
</dbReference>
<proteinExistence type="predicted"/>
<evidence type="ECO:0000256" key="2">
    <source>
        <dbReference type="ARBA" id="ARBA00012944"/>
    </source>
</evidence>
<evidence type="ECO:0000256" key="7">
    <source>
        <dbReference type="ARBA" id="ARBA00022792"/>
    </source>
</evidence>
<dbReference type="GO" id="GO:0015990">
    <property type="term" value="P:electron transport coupled proton transport"/>
    <property type="evidence" value="ECO:0007669"/>
    <property type="project" value="TreeGrafter"/>
</dbReference>
<evidence type="ECO:0000259" key="18">
    <source>
        <dbReference type="Pfam" id="PF00361"/>
    </source>
</evidence>
<feature type="transmembrane region" description="Helical" evidence="17">
    <location>
        <begin position="281"/>
        <end position="297"/>
    </location>
</feature>
<feature type="domain" description="NADH dehydrogenase subunit 5 C-terminal" evidence="19">
    <location>
        <begin position="402"/>
        <end position="579"/>
    </location>
</feature>
<dbReference type="PANTHER" id="PTHR42829:SF2">
    <property type="entry name" value="NADH-UBIQUINONE OXIDOREDUCTASE CHAIN 5"/>
    <property type="match status" value="1"/>
</dbReference>
<evidence type="ECO:0000256" key="5">
    <source>
        <dbReference type="ARBA" id="ARBA00022660"/>
    </source>
</evidence>
<accession>A0A1P8NLX5</accession>
<feature type="transmembrane region" description="Helical" evidence="17">
    <location>
        <begin position="562"/>
        <end position="580"/>
    </location>
</feature>
<dbReference type="GO" id="GO:0008137">
    <property type="term" value="F:NADH dehydrogenase (ubiquinone) activity"/>
    <property type="evidence" value="ECO:0007669"/>
    <property type="project" value="UniProtKB-EC"/>
</dbReference>
<evidence type="ECO:0000256" key="1">
    <source>
        <dbReference type="ARBA" id="ARBA00004448"/>
    </source>
</evidence>
<dbReference type="InterPro" id="IPR010934">
    <property type="entry name" value="NADH_DH_su5_C"/>
</dbReference>
<sequence length="581" mass="65092">MYPNKIWKNNKLYSSWSDNNLYSSLWLLSIFSSIMLIFLSVYHGNTSFMLELDLSSFSLFPFSVPIVIDFFSMIFSMTVLTISSWVALFTTFYMYNEPTSARFIMILMLFVAAMNLLIFVPSILGMMLGWDGLGIISFLLVIYYSSSESLAAGMITALSNRIGDSLFILFLGFNATVFSWHFSDCYLGLFALPMLWLLVIGSMTKSAQIPFAAWLPAAMAAPTPVSTLVHSSTLVTAGVYVLFRFSESLSGIPLCFLMISSMMTLLMAGISATMESDLKKIVALSTLSQLGVMLFALSNEMPNLCFFHLITHAFFKATMFLCVGTLIFAGGGVQDYRLSGTSWYKMPVATSWLITCCACLTGIPFTSGFLSKDLIVESCLWNDLSLLVVVYMFFSVMLTAIYTARMVYTIAFAKSYNSVESINDHNYIYANTPITGMGLLALFSGTLIQNSTTYCSTYIFIPGTLKNLTLSVVILGLLLSISIFAIFKKKYMSKNNFLSWFLKKMWFLTEVSGNPISVYSLSRSMKLYRSIEKSWISMFWTKNLKNMISSTTAGIRKSQNHMLGKIFLLSILSFMVFTLIK</sequence>
<evidence type="ECO:0000256" key="9">
    <source>
        <dbReference type="ARBA" id="ARBA00022982"/>
    </source>
</evidence>
<evidence type="ECO:0000256" key="15">
    <source>
        <dbReference type="ARBA" id="ARBA00031027"/>
    </source>
</evidence>
<keyword evidence="11" id="KW-0520">NAD</keyword>
<feature type="transmembrane region" description="Helical" evidence="17">
    <location>
        <begin position="251"/>
        <end position="269"/>
    </location>
</feature>
<keyword evidence="5" id="KW-0679">Respiratory chain</keyword>
<name>A0A1P8NLX5_DREPO</name>
<evidence type="ECO:0000256" key="16">
    <source>
        <dbReference type="ARBA" id="ARBA00049551"/>
    </source>
</evidence>
<gene>
    <name evidence="20" type="primary">ND5</name>
</gene>
<dbReference type="EMBL" id="KY091877">
    <property type="protein sequence ID" value="APX39127.1"/>
    <property type="molecule type" value="Genomic_DNA"/>
</dbReference>
<keyword evidence="9" id="KW-0249">Electron transport</keyword>
<evidence type="ECO:0000256" key="12">
    <source>
        <dbReference type="ARBA" id="ARBA00023075"/>
    </source>
</evidence>
<keyword evidence="10 17" id="KW-1133">Transmembrane helix</keyword>
<evidence type="ECO:0000259" key="19">
    <source>
        <dbReference type="Pfam" id="PF06455"/>
    </source>
</evidence>
<comment type="catalytic activity">
    <reaction evidence="16">
        <text>a ubiquinone + NADH + 5 H(+)(in) = a ubiquinol + NAD(+) + 4 H(+)(out)</text>
        <dbReference type="Rhea" id="RHEA:29091"/>
        <dbReference type="Rhea" id="RHEA-COMP:9565"/>
        <dbReference type="Rhea" id="RHEA-COMP:9566"/>
        <dbReference type="ChEBI" id="CHEBI:15378"/>
        <dbReference type="ChEBI" id="CHEBI:16389"/>
        <dbReference type="ChEBI" id="CHEBI:17976"/>
        <dbReference type="ChEBI" id="CHEBI:57540"/>
        <dbReference type="ChEBI" id="CHEBI:57945"/>
        <dbReference type="EC" id="7.1.1.2"/>
    </reaction>
</comment>
<reference evidence="20" key="1">
    <citation type="journal article" date="2017" name="Hydrobiologia">
        <title>Next-generation sequencing of Dreissena polymorpha transcriptome sheds light on its mitochondrial DNA.</title>
        <authorList>
            <person name="Soroka M."/>
            <person name="Rymaszewska A."/>
            <person name="Sanko T."/>
            <person name="Przylucka A."/>
            <person name="Lubosny M."/>
            <person name="Smietanka B."/>
            <person name="Burzynski A."/>
        </authorList>
    </citation>
    <scope>NUCLEOTIDE SEQUENCE</scope>
</reference>
<dbReference type="GO" id="GO:0042773">
    <property type="term" value="P:ATP synthesis coupled electron transport"/>
    <property type="evidence" value="ECO:0007669"/>
    <property type="project" value="InterPro"/>
</dbReference>
<evidence type="ECO:0000256" key="6">
    <source>
        <dbReference type="ARBA" id="ARBA00022692"/>
    </source>
</evidence>
<protein>
    <recommendedName>
        <fullName evidence="3">NADH-ubiquinone oxidoreductase chain 5</fullName>
        <ecNumber evidence="2">7.1.1.2</ecNumber>
    </recommendedName>
    <alternativeName>
        <fullName evidence="15">NADH dehydrogenase subunit 5</fullName>
    </alternativeName>
</protein>
<keyword evidence="7" id="KW-0999">Mitochondrion inner membrane</keyword>
<dbReference type="Pfam" id="PF00361">
    <property type="entry name" value="Proton_antipo_M"/>
    <property type="match status" value="1"/>
</dbReference>
<keyword evidence="6 17" id="KW-0812">Transmembrane</keyword>
<evidence type="ECO:0000256" key="11">
    <source>
        <dbReference type="ARBA" id="ARBA00023027"/>
    </source>
</evidence>
<comment type="subcellular location">
    <subcellularLocation>
        <location evidence="1">Mitochondrion inner membrane</location>
        <topology evidence="1">Multi-pass membrane protein</topology>
    </subcellularLocation>
</comment>
<evidence type="ECO:0000256" key="8">
    <source>
        <dbReference type="ARBA" id="ARBA00022967"/>
    </source>
</evidence>
<keyword evidence="12" id="KW-0830">Ubiquinone</keyword>
<evidence type="ECO:0000256" key="14">
    <source>
        <dbReference type="ARBA" id="ARBA00023136"/>
    </source>
</evidence>
<feature type="transmembrane region" description="Helical" evidence="17">
    <location>
        <begin position="343"/>
        <end position="365"/>
    </location>
</feature>